<feature type="domain" description="HTH araC/xylS-type" evidence="4">
    <location>
        <begin position="285"/>
        <end position="382"/>
    </location>
</feature>
<dbReference type="InterPro" id="IPR013096">
    <property type="entry name" value="Cupin_2"/>
</dbReference>
<dbReference type="InterPro" id="IPR009057">
    <property type="entry name" value="Homeodomain-like_sf"/>
</dbReference>
<accession>A0A2N5NIR4</accession>
<dbReference type="GO" id="GO:0043565">
    <property type="term" value="F:sequence-specific DNA binding"/>
    <property type="evidence" value="ECO:0007669"/>
    <property type="project" value="InterPro"/>
</dbReference>
<dbReference type="InterPro" id="IPR018060">
    <property type="entry name" value="HTH_AraC"/>
</dbReference>
<dbReference type="SMART" id="SM00342">
    <property type="entry name" value="HTH_ARAC"/>
    <property type="match status" value="1"/>
</dbReference>
<dbReference type="PROSITE" id="PS01124">
    <property type="entry name" value="HTH_ARAC_FAMILY_2"/>
    <property type="match status" value="1"/>
</dbReference>
<evidence type="ECO:0000313" key="5">
    <source>
        <dbReference type="EMBL" id="PLT55545.1"/>
    </source>
</evidence>
<gene>
    <name evidence="5" type="ORF">CDL18_07420</name>
</gene>
<dbReference type="PANTHER" id="PTHR43280">
    <property type="entry name" value="ARAC-FAMILY TRANSCRIPTIONAL REGULATOR"/>
    <property type="match status" value="1"/>
</dbReference>
<protein>
    <recommendedName>
        <fullName evidence="4">HTH araC/xylS-type domain-containing protein</fullName>
    </recommendedName>
</protein>
<keyword evidence="1" id="KW-0805">Transcription regulation</keyword>
<evidence type="ECO:0000256" key="1">
    <source>
        <dbReference type="ARBA" id="ARBA00023015"/>
    </source>
</evidence>
<name>A0A2N5NIR4_MEDGN</name>
<proteinExistence type="predicted"/>
<organism evidence="5 6">
    <name type="scientific">Mediterraneibacter gnavus</name>
    <name type="common">Ruminococcus gnavus</name>
    <dbReference type="NCBI Taxonomy" id="33038"/>
    <lineage>
        <taxon>Bacteria</taxon>
        <taxon>Bacillati</taxon>
        <taxon>Bacillota</taxon>
        <taxon>Clostridia</taxon>
        <taxon>Lachnospirales</taxon>
        <taxon>Lachnospiraceae</taxon>
        <taxon>Mediterraneibacter</taxon>
    </lineage>
</organism>
<evidence type="ECO:0000259" key="4">
    <source>
        <dbReference type="PROSITE" id="PS01124"/>
    </source>
</evidence>
<dbReference type="EMBL" id="NIHM01000008">
    <property type="protein sequence ID" value="PLT55545.1"/>
    <property type="molecule type" value="Genomic_DNA"/>
</dbReference>
<dbReference type="Gene3D" id="2.60.120.10">
    <property type="entry name" value="Jelly Rolls"/>
    <property type="match status" value="1"/>
</dbReference>
<evidence type="ECO:0000256" key="3">
    <source>
        <dbReference type="ARBA" id="ARBA00023163"/>
    </source>
</evidence>
<dbReference type="Pfam" id="PF07883">
    <property type="entry name" value="Cupin_2"/>
    <property type="match status" value="1"/>
</dbReference>
<dbReference type="AlphaFoldDB" id="A0A2N5NIR4"/>
<evidence type="ECO:0000256" key="2">
    <source>
        <dbReference type="ARBA" id="ARBA00023125"/>
    </source>
</evidence>
<dbReference type="PANTHER" id="PTHR43280:SF28">
    <property type="entry name" value="HTH-TYPE TRANSCRIPTIONAL ACTIVATOR RHAS"/>
    <property type="match status" value="1"/>
</dbReference>
<dbReference type="SUPFAM" id="SSF46689">
    <property type="entry name" value="Homeodomain-like"/>
    <property type="match status" value="1"/>
</dbReference>
<keyword evidence="2" id="KW-0238">DNA-binding</keyword>
<dbReference type="GO" id="GO:0003700">
    <property type="term" value="F:DNA-binding transcription factor activity"/>
    <property type="evidence" value="ECO:0007669"/>
    <property type="project" value="InterPro"/>
</dbReference>
<dbReference type="InterPro" id="IPR037923">
    <property type="entry name" value="HTH-like"/>
</dbReference>
<sequence>MHFSFMTLLYLFFSKKKYRILHIVLTISTQSATLHTKKGNTMNLNTLHHYLTTLSPSELRYRAGERYTGWENMPKVFVQDKEYSLLNITDTDSLVYQHPAVLQNPGIHAELPEISIKKNSRFNPVPEHIHPYIEINYVYSGQCPQIIDEKPVTLMKNQVLLIDTNCPHSIEALGEEDIMISIIVKTDFLRDHMFSQFSNDSILSRFFINAINEKTNHNHYLLFHSENNRRIPLFFNELFCECFDPSINSNDIIMHLFYTIMAELINVYENDLTQESAFSTSSMVIPILRFIERNFQTCTQESVANFFHISPNYVTRLLKKHIGLTYIQLIQEQKLEYAAKLLRQTALSVTEIAHKSGYENVTFFYKKFRQKYHCHPTDFRGK</sequence>
<evidence type="ECO:0000313" key="6">
    <source>
        <dbReference type="Proteomes" id="UP000234849"/>
    </source>
</evidence>
<comment type="caution">
    <text evidence="5">The sequence shown here is derived from an EMBL/GenBank/DDBJ whole genome shotgun (WGS) entry which is preliminary data.</text>
</comment>
<dbReference type="SUPFAM" id="SSF51215">
    <property type="entry name" value="Regulatory protein AraC"/>
    <property type="match status" value="1"/>
</dbReference>
<dbReference type="InterPro" id="IPR014710">
    <property type="entry name" value="RmlC-like_jellyroll"/>
</dbReference>
<reference evidence="5 6" key="1">
    <citation type="journal article" date="2017" name="Genome Med.">
        <title>A novel Ruminococcus gnavus clade enriched in inflammatory bowel disease patients.</title>
        <authorList>
            <person name="Hall A.B."/>
            <person name="Yassour M."/>
            <person name="Sauk J."/>
            <person name="Garner A."/>
            <person name="Jiang X."/>
            <person name="Arthur T."/>
            <person name="Lagoudas G.K."/>
            <person name="Vatanen T."/>
            <person name="Fornelos N."/>
            <person name="Wilson R."/>
            <person name="Bertha M."/>
            <person name="Cohen M."/>
            <person name="Garber J."/>
            <person name="Khalili H."/>
            <person name="Gevers D."/>
            <person name="Ananthakrishnan A.N."/>
            <person name="Kugathasan S."/>
            <person name="Lander E.S."/>
            <person name="Blainey P."/>
            <person name="Vlamakis H."/>
            <person name="Xavier R.J."/>
            <person name="Huttenhower C."/>
        </authorList>
    </citation>
    <scope>NUCLEOTIDE SEQUENCE [LARGE SCALE GENOMIC DNA]</scope>
    <source>
        <strain evidence="5 6">RJX1118</strain>
    </source>
</reference>
<keyword evidence="3" id="KW-0804">Transcription</keyword>
<dbReference type="Pfam" id="PF12833">
    <property type="entry name" value="HTH_18"/>
    <property type="match status" value="1"/>
</dbReference>
<dbReference type="Gene3D" id="1.10.10.60">
    <property type="entry name" value="Homeodomain-like"/>
    <property type="match status" value="2"/>
</dbReference>
<dbReference type="Proteomes" id="UP000234849">
    <property type="component" value="Unassembled WGS sequence"/>
</dbReference>